<evidence type="ECO:0000313" key="12">
    <source>
        <dbReference type="Proteomes" id="UP001241092"/>
    </source>
</evidence>
<dbReference type="Pfam" id="PF03466">
    <property type="entry name" value="LysR_substrate"/>
    <property type="match status" value="1"/>
</dbReference>
<evidence type="ECO:0000256" key="7">
    <source>
        <dbReference type="ARBA" id="ARBA00056658"/>
    </source>
</evidence>
<evidence type="ECO:0000256" key="3">
    <source>
        <dbReference type="ARBA" id="ARBA00023125"/>
    </source>
</evidence>
<evidence type="ECO:0000313" key="11">
    <source>
        <dbReference type="Proteomes" id="UP000465622"/>
    </source>
</evidence>
<dbReference type="EMBL" id="AP022567">
    <property type="protein sequence ID" value="BBX38226.1"/>
    <property type="molecule type" value="Genomic_DNA"/>
</dbReference>
<evidence type="ECO:0000256" key="5">
    <source>
        <dbReference type="ARBA" id="ARBA00023163"/>
    </source>
</evidence>
<evidence type="ECO:0000313" key="10">
    <source>
        <dbReference type="EMBL" id="BDY32870.1"/>
    </source>
</evidence>
<evidence type="ECO:0000256" key="1">
    <source>
        <dbReference type="ARBA" id="ARBA00009437"/>
    </source>
</evidence>
<reference evidence="9" key="2">
    <citation type="submission" date="2020-02" db="EMBL/GenBank/DDBJ databases">
        <authorList>
            <person name="Matsumoto Y."/>
            <person name="Kinjo T."/>
            <person name="Motooka D."/>
            <person name="Nabeya D."/>
            <person name="Jung N."/>
            <person name="Uechi K."/>
            <person name="Horii T."/>
            <person name="Iida T."/>
            <person name="Fujita J."/>
            <person name="Nakamura S."/>
        </authorList>
    </citation>
    <scope>NUCLEOTIDE SEQUENCE</scope>
    <source>
        <strain evidence="9">JCM 12375</strain>
    </source>
</reference>
<dbReference type="Gene3D" id="3.40.190.290">
    <property type="match status" value="1"/>
</dbReference>
<keyword evidence="2" id="KW-0805">Transcription regulation</keyword>
<comment type="function">
    <text evidence="7">Required for the induction the katG gene for catalase. Involved in the response to hydrogen peroxide.</text>
</comment>
<reference evidence="10" key="3">
    <citation type="submission" date="2023-03" db="EMBL/GenBank/DDBJ databases">
        <title>Draft genome sequence of a Mycolicibacterium mageritense strain H4_3_1 isolated from a hybrid biological-inorganic system reactor.</title>
        <authorList>
            <person name="Feng X."/>
            <person name="Kazama D."/>
            <person name="Sato K."/>
            <person name="Kobayashi H."/>
        </authorList>
    </citation>
    <scope>NUCLEOTIDE SEQUENCE</scope>
    <source>
        <strain evidence="10">H4_3_1</strain>
    </source>
</reference>
<reference evidence="9 11" key="1">
    <citation type="journal article" date="2019" name="Emerg. Microbes Infect.">
        <title>Comprehensive subspecies identification of 175 nontuberculous mycobacteria species based on 7547 genomic profiles.</title>
        <authorList>
            <person name="Matsumoto Y."/>
            <person name="Kinjo T."/>
            <person name="Motooka D."/>
            <person name="Nabeya D."/>
            <person name="Jung N."/>
            <person name="Uechi K."/>
            <person name="Horii T."/>
            <person name="Iida T."/>
            <person name="Fujita J."/>
            <person name="Nakamura S."/>
        </authorList>
    </citation>
    <scope>NUCLEOTIDE SEQUENCE [LARGE SCALE GENOMIC DNA]</scope>
    <source>
        <strain evidence="9 11">JCM 12375</strain>
    </source>
</reference>
<gene>
    <name evidence="10" type="primary">gltC_8</name>
    <name evidence="10" type="ORF">hbim_06841</name>
    <name evidence="9" type="ORF">MMAGJ_75080</name>
</gene>
<dbReference type="SUPFAM" id="SSF46785">
    <property type="entry name" value="Winged helix' DNA-binding domain"/>
    <property type="match status" value="1"/>
</dbReference>
<dbReference type="PANTHER" id="PTHR30346">
    <property type="entry name" value="TRANSCRIPTIONAL DUAL REGULATOR HCAR-RELATED"/>
    <property type="match status" value="1"/>
</dbReference>
<accession>A0AAI8U2D7</accession>
<dbReference type="FunFam" id="1.10.10.10:FF:000001">
    <property type="entry name" value="LysR family transcriptional regulator"/>
    <property type="match status" value="1"/>
</dbReference>
<dbReference type="Pfam" id="PF00126">
    <property type="entry name" value="HTH_1"/>
    <property type="match status" value="1"/>
</dbReference>
<dbReference type="InterPro" id="IPR036390">
    <property type="entry name" value="WH_DNA-bd_sf"/>
</dbReference>
<keyword evidence="3" id="KW-0238">DNA-binding</keyword>
<dbReference type="InterPro" id="IPR005119">
    <property type="entry name" value="LysR_subst-bd"/>
</dbReference>
<dbReference type="PRINTS" id="PR00039">
    <property type="entry name" value="HTHLYSR"/>
</dbReference>
<organism evidence="10 12">
    <name type="scientific">Mycolicibacterium mageritense</name>
    <name type="common">Mycobacterium mageritense</name>
    <dbReference type="NCBI Taxonomy" id="53462"/>
    <lineage>
        <taxon>Bacteria</taxon>
        <taxon>Bacillati</taxon>
        <taxon>Actinomycetota</taxon>
        <taxon>Actinomycetes</taxon>
        <taxon>Mycobacteriales</taxon>
        <taxon>Mycobacteriaceae</taxon>
        <taxon>Mycolicibacterium</taxon>
    </lineage>
</organism>
<keyword evidence="4" id="KW-0010">Activator</keyword>
<evidence type="ECO:0000256" key="2">
    <source>
        <dbReference type="ARBA" id="ARBA00023015"/>
    </source>
</evidence>
<keyword evidence="11" id="KW-1185">Reference proteome</keyword>
<evidence type="ECO:0000259" key="8">
    <source>
        <dbReference type="PROSITE" id="PS50931"/>
    </source>
</evidence>
<dbReference type="SUPFAM" id="SSF53850">
    <property type="entry name" value="Periplasmic binding protein-like II"/>
    <property type="match status" value="1"/>
</dbReference>
<proteinExistence type="inferred from homology"/>
<evidence type="ECO:0000256" key="6">
    <source>
        <dbReference type="ARBA" id="ARBA00040885"/>
    </source>
</evidence>
<dbReference type="EMBL" id="AP027452">
    <property type="protein sequence ID" value="BDY32870.1"/>
    <property type="molecule type" value="Genomic_DNA"/>
</dbReference>
<keyword evidence="5" id="KW-0804">Transcription</keyword>
<feature type="domain" description="HTH lysR-type" evidence="8">
    <location>
        <begin position="1"/>
        <end position="58"/>
    </location>
</feature>
<dbReference type="GO" id="GO:0003677">
    <property type="term" value="F:DNA binding"/>
    <property type="evidence" value="ECO:0007669"/>
    <property type="project" value="UniProtKB-KW"/>
</dbReference>
<dbReference type="InterPro" id="IPR036388">
    <property type="entry name" value="WH-like_DNA-bd_sf"/>
</dbReference>
<name>A0AAI8U2D7_MYCME</name>
<dbReference type="Proteomes" id="UP001241092">
    <property type="component" value="Chromosome"/>
</dbReference>
<dbReference type="RefSeq" id="WP_036442892.1">
    <property type="nucleotide sequence ID" value="NZ_AP022567.1"/>
</dbReference>
<dbReference type="Proteomes" id="UP000465622">
    <property type="component" value="Chromosome"/>
</dbReference>
<dbReference type="GO" id="GO:0032993">
    <property type="term" value="C:protein-DNA complex"/>
    <property type="evidence" value="ECO:0007669"/>
    <property type="project" value="TreeGrafter"/>
</dbReference>
<comment type="similarity">
    <text evidence="1">Belongs to the LysR transcriptional regulatory family.</text>
</comment>
<dbReference type="InterPro" id="IPR000847">
    <property type="entry name" value="LysR_HTH_N"/>
</dbReference>
<dbReference type="AlphaFoldDB" id="A0AAI8U2D7"/>
<protein>
    <recommendedName>
        <fullName evidence="6">Probable hydrogen peroxide-inducible genes activator</fullName>
    </recommendedName>
</protein>
<evidence type="ECO:0000313" key="9">
    <source>
        <dbReference type="EMBL" id="BBX38226.1"/>
    </source>
</evidence>
<dbReference type="Gene3D" id="1.10.10.10">
    <property type="entry name" value="Winged helix-like DNA-binding domain superfamily/Winged helix DNA-binding domain"/>
    <property type="match status" value="1"/>
</dbReference>
<evidence type="ECO:0000256" key="4">
    <source>
        <dbReference type="ARBA" id="ARBA00023159"/>
    </source>
</evidence>
<dbReference type="GO" id="GO:0003700">
    <property type="term" value="F:DNA-binding transcription factor activity"/>
    <property type="evidence" value="ECO:0007669"/>
    <property type="project" value="InterPro"/>
</dbReference>
<sequence length="301" mass="31915">MELRQLEYFVAVAEEGSFTKAAARMHIAQSGVSAQILQLERELGQRLFDRTRRSVQLTDVGTAVLSHARAALAAAAGARQVADEYRDVLRGHVSVGLAASSSFAFDLTDMLAKFHRDHPLVEISLLEAATDILIAGLLDGSHDAAVIAPPLDPPPELGLELVADEALVAAVRPDDPLAANDAVTLDDLAGRPLITFSPMIGTRSTIDAAFAAAGVEARIGIEASDPSVLAELAAGGLGVALVPEPYARARESTLRTLPIVGVELRGSLALAWNSARRPSPSARRLVEYARESLRSKYSRSD</sequence>
<dbReference type="PROSITE" id="PS50931">
    <property type="entry name" value="HTH_LYSR"/>
    <property type="match status" value="1"/>
</dbReference>
<dbReference type="PANTHER" id="PTHR30346:SF30">
    <property type="entry name" value="SMALL NEUTRAL PROTEASE REGULATORY PROTEIN"/>
    <property type="match status" value="1"/>
</dbReference>